<comment type="caution">
    <text evidence="1">The sequence shown here is derived from an EMBL/GenBank/DDBJ whole genome shotgun (WGS) entry which is preliminary data.</text>
</comment>
<gene>
    <name evidence="1" type="ORF">TNCT_325571</name>
</gene>
<protein>
    <submittedName>
        <fullName evidence="1">Uncharacterized protein</fullName>
    </submittedName>
</protein>
<dbReference type="Proteomes" id="UP000887116">
    <property type="component" value="Unassembled WGS sequence"/>
</dbReference>
<evidence type="ECO:0000313" key="2">
    <source>
        <dbReference type="Proteomes" id="UP000887116"/>
    </source>
</evidence>
<keyword evidence="2" id="KW-1185">Reference proteome</keyword>
<reference evidence="1" key="1">
    <citation type="submission" date="2020-07" db="EMBL/GenBank/DDBJ databases">
        <title>Multicomponent nature underlies the extraordinary mechanical properties of spider dragline silk.</title>
        <authorList>
            <person name="Kono N."/>
            <person name="Nakamura H."/>
            <person name="Mori M."/>
            <person name="Yoshida Y."/>
            <person name="Ohtoshi R."/>
            <person name="Malay A.D."/>
            <person name="Moran D.A.P."/>
            <person name="Tomita M."/>
            <person name="Numata K."/>
            <person name="Arakawa K."/>
        </authorList>
    </citation>
    <scope>NUCLEOTIDE SEQUENCE</scope>
</reference>
<name>A0A8X6H388_TRICU</name>
<evidence type="ECO:0000313" key="1">
    <source>
        <dbReference type="EMBL" id="GFR15363.1"/>
    </source>
</evidence>
<accession>A0A8X6H388</accession>
<dbReference type="AlphaFoldDB" id="A0A8X6H388"/>
<dbReference type="EMBL" id="BMAO01017401">
    <property type="protein sequence ID" value="GFR15363.1"/>
    <property type="molecule type" value="Genomic_DNA"/>
</dbReference>
<sequence length="90" mass="10032">MLTGTKRFLAYEFASYDGGMGNYGSCVTQSPSRHAGNAGSFLPIGHCHARSKQSELVGREHMFRTERKKAFPCQPLRALIRFKCIDGHLV</sequence>
<organism evidence="1 2">
    <name type="scientific">Trichonephila clavata</name>
    <name type="common">Joro spider</name>
    <name type="synonym">Nephila clavata</name>
    <dbReference type="NCBI Taxonomy" id="2740835"/>
    <lineage>
        <taxon>Eukaryota</taxon>
        <taxon>Metazoa</taxon>
        <taxon>Ecdysozoa</taxon>
        <taxon>Arthropoda</taxon>
        <taxon>Chelicerata</taxon>
        <taxon>Arachnida</taxon>
        <taxon>Araneae</taxon>
        <taxon>Araneomorphae</taxon>
        <taxon>Entelegynae</taxon>
        <taxon>Araneoidea</taxon>
        <taxon>Nephilidae</taxon>
        <taxon>Trichonephila</taxon>
    </lineage>
</organism>
<proteinExistence type="predicted"/>